<feature type="chain" id="PRO_5042154709" evidence="1">
    <location>
        <begin position="23"/>
        <end position="416"/>
    </location>
</feature>
<dbReference type="EMBL" id="CP012508">
    <property type="protein sequence ID" value="ALB22650.1"/>
    <property type="molecule type" value="Genomic_DNA"/>
</dbReference>
<sequence length="416" mass="43787">MPMRWRNRILRGMLAAAAAASAASDFGLLADDVHDDFEVPGDYSRISMIVAAAVVGGTFEALASYFFEGGFLEDDDSEAQAPSSPLDEDEPLLDDHQISHSEDESLLGEDQLALTNSSAVPVRQKSIPASIGIGIYAGLRFTLMLVSTTAAYAACKQAITGNEEEGRVLASLSMAEYLGTTLYTLLANLPFSFLTDMAAQFNLSFNAQLPASVQTALRRFFTGTHVAEHMAGQLPLIAQLVALSGLTLAGSPGLLTGVLTGLAIANLPVAGTTYLFESREALHTLTGQEPPSIILPNWLAQALYTLVPGPSAFLHGIEGGMPVALAAQALNLPLPAKIIPAAAVGFITALGNYLSEGKEAKSEIIDSLAEGTQILNNDSCLFLRLKRGHNPDDPESGAGAGAAAINEDYQRIVEIT</sequence>
<dbReference type="AlphaFoldDB" id="A0AAC8ZP46"/>
<name>A0AAC8ZP46_PISSA</name>
<proteinExistence type="predicted"/>
<protein>
    <submittedName>
        <fullName evidence="2">Membrane protein</fullName>
    </submittedName>
</protein>
<evidence type="ECO:0000256" key="1">
    <source>
        <dbReference type="SAM" id="SignalP"/>
    </source>
</evidence>
<evidence type="ECO:0000313" key="2">
    <source>
        <dbReference type="EMBL" id="ALB22650.1"/>
    </source>
</evidence>
<reference evidence="2 3" key="1">
    <citation type="journal article" date="2014" name="Genome Announc.">
        <title>Comparative Genome Analysis of Two Isolates of the Fish Pathogen Piscirickettsia salmonis from Different Hosts Reveals Major Differences in Virulence-Associated Secretion Systems.</title>
        <authorList>
            <person name="Bohle H."/>
            <person name="Henriquez P."/>
            <person name="Grothusen H."/>
            <person name="Navas E."/>
            <person name="Sandoval A."/>
            <person name="Bustamante F."/>
            <person name="Bustos P."/>
            <person name="Mancilla M."/>
        </authorList>
    </citation>
    <scope>NUCLEOTIDE SEQUENCE [LARGE SCALE GENOMIC DNA]</scope>
    <source>
        <strain evidence="3">B1-32597</strain>
    </source>
</reference>
<dbReference type="RefSeq" id="WP_144420670.1">
    <property type="nucleotide sequence ID" value="NZ_CP012508.1"/>
</dbReference>
<keyword evidence="1" id="KW-0732">Signal</keyword>
<evidence type="ECO:0000313" key="3">
    <source>
        <dbReference type="Proteomes" id="UP000029558"/>
    </source>
</evidence>
<dbReference type="Proteomes" id="UP000029558">
    <property type="component" value="Chromosome"/>
</dbReference>
<accession>A0AAC8ZP46</accession>
<organism evidence="2 3">
    <name type="scientific">Piscirickettsia salmonis</name>
    <dbReference type="NCBI Taxonomy" id="1238"/>
    <lineage>
        <taxon>Bacteria</taxon>
        <taxon>Pseudomonadati</taxon>
        <taxon>Pseudomonadota</taxon>
        <taxon>Gammaproteobacteria</taxon>
        <taxon>Thiotrichales</taxon>
        <taxon>Piscirickettsiaceae</taxon>
        <taxon>Piscirickettsia</taxon>
    </lineage>
</organism>
<feature type="signal peptide" evidence="1">
    <location>
        <begin position="1"/>
        <end position="22"/>
    </location>
</feature>
<gene>
    <name evidence="2" type="ORF">KU39_1468</name>
</gene>